<sequence length="199" mass="22204">MTRPARISASLVFLLALATIAVQVPLTYQDYGSLGATLWRLGWFFTLLTNAMVCASFGLMSIRGQSLSAHWLGGLTLWILIVAIVYHTLLAHLFNETGLRWWTDLGFHTAIPLATALYWLAFAPKAPLPWRAALVWLWWPILYCVYAMLRGLGSGEYPYPFLDLNDLTLKQTAINIVGLSVAFYLGGLGIIAIARAFRR</sequence>
<dbReference type="HOGENOM" id="CLU_077680_0_0_5"/>
<feature type="transmembrane region" description="Helical" evidence="1">
    <location>
        <begin position="37"/>
        <end position="59"/>
    </location>
</feature>
<dbReference type="NCBIfam" id="NF038065">
    <property type="entry name" value="Pr6Pr"/>
    <property type="match status" value="1"/>
</dbReference>
<keyword evidence="1" id="KW-1133">Transmembrane helix</keyword>
<organism evidence="2 3">
    <name type="scientific">Maritimibacter alkaliphilus HTCC2654</name>
    <dbReference type="NCBI Taxonomy" id="314271"/>
    <lineage>
        <taxon>Bacteria</taxon>
        <taxon>Pseudomonadati</taxon>
        <taxon>Pseudomonadota</taxon>
        <taxon>Alphaproteobacteria</taxon>
        <taxon>Rhodobacterales</taxon>
        <taxon>Roseobacteraceae</taxon>
        <taxon>Maritimibacter</taxon>
    </lineage>
</organism>
<feature type="transmembrane region" description="Helical" evidence="1">
    <location>
        <begin position="71"/>
        <end position="93"/>
    </location>
</feature>
<dbReference type="AlphaFoldDB" id="A3VCD4"/>
<dbReference type="Proteomes" id="UP000002931">
    <property type="component" value="Unassembled WGS sequence"/>
</dbReference>
<reference evidence="2 3" key="1">
    <citation type="journal article" date="2010" name="J. Bacteriol.">
        <title>Genome sequences of Pelagibaca bermudensis HTCC2601T and Maritimibacter alkaliphilus HTCC2654T, the type strains of two marine Roseobacter genera.</title>
        <authorList>
            <person name="Thrash J.C."/>
            <person name="Cho J.C."/>
            <person name="Ferriera S."/>
            <person name="Johnson J."/>
            <person name="Vergin K.L."/>
            <person name="Giovannoni S.J."/>
        </authorList>
    </citation>
    <scope>NUCLEOTIDE SEQUENCE [LARGE SCALE GENOMIC DNA]</scope>
    <source>
        <strain evidence="2 3">HTCC2654</strain>
    </source>
</reference>
<dbReference type="STRING" id="314271.RB2654_12034"/>
<evidence type="ECO:0000313" key="3">
    <source>
        <dbReference type="Proteomes" id="UP000002931"/>
    </source>
</evidence>
<dbReference type="EMBL" id="AAMT01000003">
    <property type="protein sequence ID" value="EAQ13798.1"/>
    <property type="molecule type" value="Genomic_DNA"/>
</dbReference>
<gene>
    <name evidence="2" type="ORF">RB2654_12034</name>
</gene>
<feature type="transmembrane region" description="Helical" evidence="1">
    <location>
        <begin position="105"/>
        <end position="122"/>
    </location>
</feature>
<dbReference type="OrthoDB" id="9809977at2"/>
<comment type="caution">
    <text evidence="2">The sequence shown here is derived from an EMBL/GenBank/DDBJ whole genome shotgun (WGS) entry which is preliminary data.</text>
</comment>
<feature type="transmembrane region" description="Helical" evidence="1">
    <location>
        <begin position="134"/>
        <end position="153"/>
    </location>
</feature>
<feature type="transmembrane region" description="Helical" evidence="1">
    <location>
        <begin position="173"/>
        <end position="197"/>
    </location>
</feature>
<evidence type="ECO:0008006" key="4">
    <source>
        <dbReference type="Google" id="ProtNLM"/>
    </source>
</evidence>
<keyword evidence="1" id="KW-0812">Transmembrane</keyword>
<keyword evidence="1" id="KW-0472">Membrane</keyword>
<evidence type="ECO:0000256" key="1">
    <source>
        <dbReference type="SAM" id="Phobius"/>
    </source>
</evidence>
<keyword evidence="3" id="KW-1185">Reference proteome</keyword>
<dbReference type="InterPro" id="IPR049713">
    <property type="entry name" value="Pr6Pr-like"/>
</dbReference>
<evidence type="ECO:0000313" key="2">
    <source>
        <dbReference type="EMBL" id="EAQ13798.1"/>
    </source>
</evidence>
<name>A3VCD4_9RHOB</name>
<protein>
    <recommendedName>
        <fullName evidence="4">Integral membrane protein</fullName>
    </recommendedName>
</protein>
<accession>A3VCD4</accession>
<dbReference type="eggNOG" id="COG2141">
    <property type="taxonomic scope" value="Bacteria"/>
</dbReference>
<proteinExistence type="predicted"/>
<dbReference type="RefSeq" id="WP_008331905.1">
    <property type="nucleotide sequence ID" value="NZ_CH902578.1"/>
</dbReference>